<evidence type="ECO:0008006" key="4">
    <source>
        <dbReference type="Google" id="ProtNLM"/>
    </source>
</evidence>
<dbReference type="AlphaFoldDB" id="A0A482WT88"/>
<comment type="caution">
    <text evidence="2">The sequence shown here is derived from an EMBL/GenBank/DDBJ whole genome shotgun (WGS) entry which is preliminary data.</text>
</comment>
<evidence type="ECO:0000313" key="2">
    <source>
        <dbReference type="EMBL" id="RZF36698.1"/>
    </source>
</evidence>
<proteinExistence type="predicted"/>
<reference evidence="2 3" key="1">
    <citation type="journal article" date="2017" name="Gigascience">
        <title>Genome sequence of the small brown planthopper, Laodelphax striatellus.</title>
        <authorList>
            <person name="Zhu J."/>
            <person name="Jiang F."/>
            <person name="Wang X."/>
            <person name="Yang P."/>
            <person name="Bao Y."/>
            <person name="Zhao W."/>
            <person name="Wang W."/>
            <person name="Lu H."/>
            <person name="Wang Q."/>
            <person name="Cui N."/>
            <person name="Li J."/>
            <person name="Chen X."/>
            <person name="Luo L."/>
            <person name="Yu J."/>
            <person name="Kang L."/>
            <person name="Cui F."/>
        </authorList>
    </citation>
    <scope>NUCLEOTIDE SEQUENCE [LARGE SCALE GENOMIC DNA]</scope>
    <source>
        <strain evidence="2">Lst14</strain>
    </source>
</reference>
<dbReference type="OrthoDB" id="6635567at2759"/>
<feature type="coiled-coil region" evidence="1">
    <location>
        <begin position="64"/>
        <end position="112"/>
    </location>
</feature>
<accession>A0A482WT88</accession>
<gene>
    <name evidence="2" type="ORF">LSTR_LSTR010559</name>
</gene>
<name>A0A482WT88_LAOST</name>
<evidence type="ECO:0000256" key="1">
    <source>
        <dbReference type="SAM" id="Coils"/>
    </source>
</evidence>
<dbReference type="SMR" id="A0A482WT88"/>
<dbReference type="Proteomes" id="UP000291343">
    <property type="component" value="Unassembled WGS sequence"/>
</dbReference>
<dbReference type="InParanoid" id="A0A482WT88"/>
<organism evidence="2 3">
    <name type="scientific">Laodelphax striatellus</name>
    <name type="common">Small brown planthopper</name>
    <name type="synonym">Delphax striatella</name>
    <dbReference type="NCBI Taxonomy" id="195883"/>
    <lineage>
        <taxon>Eukaryota</taxon>
        <taxon>Metazoa</taxon>
        <taxon>Ecdysozoa</taxon>
        <taxon>Arthropoda</taxon>
        <taxon>Hexapoda</taxon>
        <taxon>Insecta</taxon>
        <taxon>Pterygota</taxon>
        <taxon>Neoptera</taxon>
        <taxon>Paraneoptera</taxon>
        <taxon>Hemiptera</taxon>
        <taxon>Auchenorrhyncha</taxon>
        <taxon>Fulgoroidea</taxon>
        <taxon>Delphacidae</taxon>
        <taxon>Criomorphinae</taxon>
        <taxon>Laodelphax</taxon>
    </lineage>
</organism>
<evidence type="ECO:0000313" key="3">
    <source>
        <dbReference type="Proteomes" id="UP000291343"/>
    </source>
</evidence>
<sequence>MDDSDITDFLDSDSNFELPDHSRFGAMIEDQQNFINSFKAKTSLAADQKAKDSQRKLNKLDKDIARRTKDVEEFTLKIQKLQRELDALNEEHDSIEERNSQEMKELIELETLVKNRSSFKLHPVDAQRFENSRFRLFACKSLTGIRWNFTESNDKKLVGYVGNAHTEQIKKFVIDLAKTDHADVAKQLWSMILACGFQNKPTAASTHPNDNKEN</sequence>
<dbReference type="Gene3D" id="3.30.160.570">
    <property type="entry name" value="Ncd80 complex, Spc24 subunit"/>
    <property type="match status" value="1"/>
</dbReference>
<protein>
    <recommendedName>
        <fullName evidence="4">Kinetochore protein Spc24</fullName>
    </recommendedName>
</protein>
<keyword evidence="3" id="KW-1185">Reference proteome</keyword>
<keyword evidence="1" id="KW-0175">Coiled coil</keyword>
<dbReference type="EMBL" id="QKKF02026002">
    <property type="protein sequence ID" value="RZF36698.1"/>
    <property type="molecule type" value="Genomic_DNA"/>
</dbReference>